<evidence type="ECO:0000313" key="2">
    <source>
        <dbReference type="Proteomes" id="UP001605036"/>
    </source>
</evidence>
<reference evidence="1 2" key="1">
    <citation type="submission" date="2024-09" db="EMBL/GenBank/DDBJ databases">
        <title>Chromosome-scale assembly of Riccia fluitans.</title>
        <authorList>
            <person name="Paukszto L."/>
            <person name="Sawicki J."/>
            <person name="Karawczyk K."/>
            <person name="Piernik-Szablinska J."/>
            <person name="Szczecinska M."/>
            <person name="Mazdziarz M."/>
        </authorList>
    </citation>
    <scope>NUCLEOTIDE SEQUENCE [LARGE SCALE GENOMIC DNA]</scope>
    <source>
        <strain evidence="1">Rf_01</strain>
        <tissue evidence="1">Aerial parts of the thallus</tissue>
    </source>
</reference>
<accession>A0ABD1XIW9</accession>
<dbReference type="EMBL" id="JBHFFA010000008">
    <property type="protein sequence ID" value="KAL2608865.1"/>
    <property type="molecule type" value="Genomic_DNA"/>
</dbReference>
<gene>
    <name evidence="1" type="ORF">R1flu_027438</name>
</gene>
<dbReference type="Proteomes" id="UP001605036">
    <property type="component" value="Unassembled WGS sequence"/>
</dbReference>
<proteinExistence type="predicted"/>
<name>A0ABD1XIW9_9MARC</name>
<keyword evidence="2" id="KW-1185">Reference proteome</keyword>
<sequence>MSTVQNTTPQSSSAFFRFAILICAWRSRVCVTTTPGLFGSSFPAGSPLRCPVCPHHSLVLFAEACLPMALGSVKRVLVIARASDLSAEPVSPLPETLNGRLERQHLVKPGVWVERTRLYYCVVA</sequence>
<organism evidence="1 2">
    <name type="scientific">Riccia fluitans</name>
    <dbReference type="NCBI Taxonomy" id="41844"/>
    <lineage>
        <taxon>Eukaryota</taxon>
        <taxon>Viridiplantae</taxon>
        <taxon>Streptophyta</taxon>
        <taxon>Embryophyta</taxon>
        <taxon>Marchantiophyta</taxon>
        <taxon>Marchantiopsida</taxon>
        <taxon>Marchantiidae</taxon>
        <taxon>Marchantiales</taxon>
        <taxon>Ricciaceae</taxon>
        <taxon>Riccia</taxon>
    </lineage>
</organism>
<dbReference type="AlphaFoldDB" id="A0ABD1XIW9"/>
<evidence type="ECO:0000313" key="1">
    <source>
        <dbReference type="EMBL" id="KAL2608865.1"/>
    </source>
</evidence>
<comment type="caution">
    <text evidence="1">The sequence shown here is derived from an EMBL/GenBank/DDBJ whole genome shotgun (WGS) entry which is preliminary data.</text>
</comment>
<evidence type="ECO:0008006" key="3">
    <source>
        <dbReference type="Google" id="ProtNLM"/>
    </source>
</evidence>
<protein>
    <recommendedName>
        <fullName evidence="3">Secreted protein</fullName>
    </recommendedName>
</protein>